<dbReference type="EMBL" id="BLLF01000095">
    <property type="protein sequence ID" value="GFH07452.1"/>
    <property type="molecule type" value="Genomic_DNA"/>
</dbReference>
<name>A0A699YWM2_HAELA</name>
<accession>A0A699YWM2</accession>
<protein>
    <submittedName>
        <fullName evidence="1">Uncharacterized protein</fullName>
    </submittedName>
</protein>
<dbReference type="AlphaFoldDB" id="A0A699YWM2"/>
<comment type="caution">
    <text evidence="1">The sequence shown here is derived from an EMBL/GenBank/DDBJ whole genome shotgun (WGS) entry which is preliminary data.</text>
</comment>
<sequence length="133" mass="14391">MCAPSTDQAVAHMGACVSRQHLPPHPLRITDKVASSDRGDMCLVVGMYTLRCMRRSRNGTCWQHVSSVANAPNLLLAADSDLSQTPALGGFRFRCRAMLRHLGLLPAHTLLTSSTACRMDTTAQPPAALFVCQ</sequence>
<evidence type="ECO:0000313" key="2">
    <source>
        <dbReference type="Proteomes" id="UP000485058"/>
    </source>
</evidence>
<evidence type="ECO:0000313" key="1">
    <source>
        <dbReference type="EMBL" id="GFH07452.1"/>
    </source>
</evidence>
<reference evidence="1 2" key="1">
    <citation type="submission" date="2020-02" db="EMBL/GenBank/DDBJ databases">
        <title>Draft genome sequence of Haematococcus lacustris strain NIES-144.</title>
        <authorList>
            <person name="Morimoto D."/>
            <person name="Nakagawa S."/>
            <person name="Yoshida T."/>
            <person name="Sawayama S."/>
        </authorList>
    </citation>
    <scope>NUCLEOTIDE SEQUENCE [LARGE SCALE GENOMIC DNA]</scope>
    <source>
        <strain evidence="1 2">NIES-144</strain>
    </source>
</reference>
<organism evidence="1 2">
    <name type="scientific">Haematococcus lacustris</name>
    <name type="common">Green alga</name>
    <name type="synonym">Haematococcus pluvialis</name>
    <dbReference type="NCBI Taxonomy" id="44745"/>
    <lineage>
        <taxon>Eukaryota</taxon>
        <taxon>Viridiplantae</taxon>
        <taxon>Chlorophyta</taxon>
        <taxon>core chlorophytes</taxon>
        <taxon>Chlorophyceae</taxon>
        <taxon>CS clade</taxon>
        <taxon>Chlamydomonadales</taxon>
        <taxon>Haematococcaceae</taxon>
        <taxon>Haematococcus</taxon>
    </lineage>
</organism>
<proteinExistence type="predicted"/>
<gene>
    <name evidence="1" type="ORF">HaLaN_02250</name>
</gene>
<dbReference type="Proteomes" id="UP000485058">
    <property type="component" value="Unassembled WGS sequence"/>
</dbReference>
<feature type="non-terminal residue" evidence="1">
    <location>
        <position position="1"/>
    </location>
</feature>
<keyword evidence="2" id="KW-1185">Reference proteome</keyword>